<gene>
    <name evidence="2" type="ORF">EZS28_023590</name>
</gene>
<evidence type="ECO:0000256" key="1">
    <source>
        <dbReference type="SAM" id="MobiDB-lite"/>
    </source>
</evidence>
<evidence type="ECO:0000313" key="3">
    <source>
        <dbReference type="Proteomes" id="UP000324800"/>
    </source>
</evidence>
<protein>
    <submittedName>
        <fullName evidence="2">Uncharacterized protein</fullName>
    </submittedName>
</protein>
<feature type="compositionally biased region" description="Basic and acidic residues" evidence="1">
    <location>
        <begin position="1"/>
        <end position="19"/>
    </location>
</feature>
<comment type="caution">
    <text evidence="2">The sequence shown here is derived from an EMBL/GenBank/DDBJ whole genome shotgun (WGS) entry which is preliminary data.</text>
</comment>
<reference evidence="2 3" key="1">
    <citation type="submission" date="2019-03" db="EMBL/GenBank/DDBJ databases">
        <title>Single cell metagenomics reveals metabolic interactions within the superorganism composed of flagellate Streblomastix strix and complex community of Bacteroidetes bacteria on its surface.</title>
        <authorList>
            <person name="Treitli S.C."/>
            <person name="Kolisko M."/>
            <person name="Husnik F."/>
            <person name="Keeling P."/>
            <person name="Hampl V."/>
        </authorList>
    </citation>
    <scope>NUCLEOTIDE SEQUENCE [LARGE SCALE GENOMIC DNA]</scope>
    <source>
        <strain evidence="2">ST1C</strain>
    </source>
</reference>
<evidence type="ECO:0000313" key="2">
    <source>
        <dbReference type="EMBL" id="KAA6380883.1"/>
    </source>
</evidence>
<dbReference type="AlphaFoldDB" id="A0A5J4VEM0"/>
<proteinExistence type="predicted"/>
<name>A0A5J4VEM0_9EUKA</name>
<feature type="non-terminal residue" evidence="2">
    <location>
        <position position="307"/>
    </location>
</feature>
<dbReference type="Proteomes" id="UP000324800">
    <property type="component" value="Unassembled WGS sequence"/>
</dbReference>
<feature type="region of interest" description="Disordered" evidence="1">
    <location>
        <begin position="1"/>
        <end position="39"/>
    </location>
</feature>
<dbReference type="EMBL" id="SNRW01007663">
    <property type="protein sequence ID" value="KAA6380883.1"/>
    <property type="molecule type" value="Genomic_DNA"/>
</dbReference>
<feature type="compositionally biased region" description="Polar residues" evidence="1">
    <location>
        <begin position="131"/>
        <end position="142"/>
    </location>
</feature>
<feature type="compositionally biased region" description="Acidic residues" evidence="1">
    <location>
        <begin position="20"/>
        <end position="39"/>
    </location>
</feature>
<sequence>MSENSDDRNQRVKWTKQEEQNQESDENNDNSEGEEENIEENEIVVQLKEQLKQKTSEIASLTQILNDSLNENELLLESNKTLVKDKSYLVDQNVIMCKLIESMKEKVSELSENVKIVQSTAKSTLLPPETPNAQQSPSTSHSQLAVIQQTPLSLHTIRYIFSFSSLTDEEKARMINSILEQYKVVSDETLFGSFNDHFQEVVKDNLGQQLQFVLLAPHVNDAFFNRQHQKIHKLSNSPVILTSEKVVIESLNVLQILIQGEEYRIMGNLSELYNFVPSLVQLIKYKHIDSLNEESNNNSIMIRRISQ</sequence>
<feature type="region of interest" description="Disordered" evidence="1">
    <location>
        <begin position="123"/>
        <end position="142"/>
    </location>
</feature>
<accession>A0A5J4VEM0</accession>
<organism evidence="2 3">
    <name type="scientific">Streblomastix strix</name>
    <dbReference type="NCBI Taxonomy" id="222440"/>
    <lineage>
        <taxon>Eukaryota</taxon>
        <taxon>Metamonada</taxon>
        <taxon>Preaxostyla</taxon>
        <taxon>Oxymonadida</taxon>
        <taxon>Streblomastigidae</taxon>
        <taxon>Streblomastix</taxon>
    </lineage>
</organism>